<evidence type="ECO:0000256" key="1">
    <source>
        <dbReference type="SAM" id="MobiDB-lite"/>
    </source>
</evidence>
<proteinExistence type="predicted"/>
<name>A0ABX7GUQ7_9GAMM</name>
<dbReference type="EMBL" id="CP064030">
    <property type="protein sequence ID" value="QRN53487.1"/>
    <property type="molecule type" value="Genomic_DNA"/>
</dbReference>
<feature type="region of interest" description="Disordered" evidence="1">
    <location>
        <begin position="1"/>
        <end position="30"/>
    </location>
</feature>
<dbReference type="Gene3D" id="3.30.1150.10">
    <property type="match status" value="1"/>
</dbReference>
<keyword evidence="3" id="KW-1185">Reference proteome</keyword>
<dbReference type="RefSeq" id="WP_188795423.1">
    <property type="nucleotide sequence ID" value="NZ_BMIZ01000001.1"/>
</dbReference>
<organism evidence="2 3">
    <name type="scientific">Dyella caseinilytica</name>
    <dbReference type="NCBI Taxonomy" id="1849581"/>
    <lineage>
        <taxon>Bacteria</taxon>
        <taxon>Pseudomonadati</taxon>
        <taxon>Pseudomonadota</taxon>
        <taxon>Gammaproteobacteria</taxon>
        <taxon>Lysobacterales</taxon>
        <taxon>Rhodanobacteraceae</taxon>
        <taxon>Dyella</taxon>
    </lineage>
</organism>
<accession>A0ABX7GUQ7</accession>
<protein>
    <recommendedName>
        <fullName evidence="4">Lipoprotein</fullName>
    </recommendedName>
</protein>
<reference evidence="2 3" key="1">
    <citation type="submission" date="2020-10" db="EMBL/GenBank/DDBJ databases">
        <title>Phylogeny of dyella-like bacteria.</title>
        <authorList>
            <person name="Fu J."/>
        </authorList>
    </citation>
    <scope>NUCLEOTIDE SEQUENCE [LARGE SCALE GENOMIC DNA]</scope>
    <source>
        <strain evidence="2 3">DHOB09</strain>
    </source>
</reference>
<evidence type="ECO:0000313" key="2">
    <source>
        <dbReference type="EMBL" id="QRN53487.1"/>
    </source>
</evidence>
<dbReference type="Proteomes" id="UP000663181">
    <property type="component" value="Chromosome"/>
</dbReference>
<gene>
    <name evidence="2" type="ORF">ISN74_19070</name>
</gene>
<evidence type="ECO:0008006" key="4">
    <source>
        <dbReference type="Google" id="ProtNLM"/>
    </source>
</evidence>
<sequence length="152" mass="16820">MALAACATPSPPPEAEPAAGTQGYQPGQDQVTHGLLPIRRVAPVYPPVELGMCPAPVDVQAQLIVDKKGRVSEVRVSDELQAGEQRRRYIDAVRMAASYWKFQPLEVDHWVKDPGGKQHLDREEQPFSQIYVFHFECDDGKRSTTIVNAPAT</sequence>
<dbReference type="SUPFAM" id="SSF74653">
    <property type="entry name" value="TolA/TonB C-terminal domain"/>
    <property type="match status" value="1"/>
</dbReference>
<evidence type="ECO:0000313" key="3">
    <source>
        <dbReference type="Proteomes" id="UP000663181"/>
    </source>
</evidence>